<feature type="region of interest" description="Disordered" evidence="1">
    <location>
        <begin position="317"/>
        <end position="342"/>
    </location>
</feature>
<feature type="non-terminal residue" evidence="2">
    <location>
        <position position="1"/>
    </location>
</feature>
<dbReference type="InParanoid" id="A0A316YBR6"/>
<dbReference type="Proteomes" id="UP000245768">
    <property type="component" value="Unassembled WGS sequence"/>
</dbReference>
<feature type="region of interest" description="Disordered" evidence="1">
    <location>
        <begin position="184"/>
        <end position="277"/>
    </location>
</feature>
<evidence type="ECO:0000313" key="2">
    <source>
        <dbReference type="EMBL" id="PWN86986.1"/>
    </source>
</evidence>
<evidence type="ECO:0000313" key="3">
    <source>
        <dbReference type="Proteomes" id="UP000245768"/>
    </source>
</evidence>
<feature type="compositionally biased region" description="Basic residues" evidence="1">
    <location>
        <begin position="16"/>
        <end position="25"/>
    </location>
</feature>
<protein>
    <submittedName>
        <fullName evidence="2">Uncharacterized protein</fullName>
    </submittedName>
</protein>
<proteinExistence type="predicted"/>
<gene>
    <name evidence="2" type="ORF">FA10DRAFT_304415</name>
</gene>
<keyword evidence="3" id="KW-1185">Reference proteome</keyword>
<feature type="compositionally biased region" description="Basic residues" evidence="1">
    <location>
        <begin position="195"/>
        <end position="223"/>
    </location>
</feature>
<evidence type="ECO:0000256" key="1">
    <source>
        <dbReference type="SAM" id="MobiDB-lite"/>
    </source>
</evidence>
<name>A0A316YBR6_9BASI</name>
<dbReference type="AlphaFoldDB" id="A0A316YBR6"/>
<sequence>WKTSISQSGDGETLASHRHRQHTGRGNRIWFRQDDAEPDVAACVARGPHGALAFVCISDDDAGGPRGARAHRRRLAVRLVVVVRLDLGHTGTDTEAAAGGVGPAQWVGAAVRAQAWPARAPRLRQARSARTTCPVARACACLCACICVCVDKGGRRGAARHGPGSAAGRARACPLCARAAGVARGGRARAPAPRRERKRRRWRWRRGRGRRRRRRARRPRRGGAGHDAPEWRCAPHGRERAGAPRGGAAARASKRPAAAAARAGKGRGCAGRRRARGRLLGPVAGAVEQPARGRRRLPHLCGPAPEARLWHALVARRRRRRRRRHRCREDRRRRERRRAGSVNSNDTFTKCVQSIHSFR</sequence>
<feature type="non-terminal residue" evidence="2">
    <location>
        <position position="359"/>
    </location>
</feature>
<feature type="compositionally biased region" description="Basic residues" evidence="1">
    <location>
        <begin position="317"/>
        <end position="326"/>
    </location>
</feature>
<accession>A0A316YBR6</accession>
<feature type="region of interest" description="Disordered" evidence="1">
    <location>
        <begin position="1"/>
        <end position="26"/>
    </location>
</feature>
<dbReference type="EMBL" id="KZ819641">
    <property type="protein sequence ID" value="PWN86986.1"/>
    <property type="molecule type" value="Genomic_DNA"/>
</dbReference>
<reference evidence="2 3" key="1">
    <citation type="journal article" date="2018" name="Mol. Biol. Evol.">
        <title>Broad Genomic Sampling Reveals a Smut Pathogenic Ancestry of the Fungal Clade Ustilaginomycotina.</title>
        <authorList>
            <person name="Kijpornyongpan T."/>
            <person name="Mondo S.J."/>
            <person name="Barry K."/>
            <person name="Sandor L."/>
            <person name="Lee J."/>
            <person name="Lipzen A."/>
            <person name="Pangilinan J."/>
            <person name="LaButti K."/>
            <person name="Hainaut M."/>
            <person name="Henrissat B."/>
            <person name="Grigoriev I.V."/>
            <person name="Spatafora J.W."/>
            <person name="Aime M.C."/>
        </authorList>
    </citation>
    <scope>NUCLEOTIDE SEQUENCE [LARGE SCALE GENOMIC DNA]</scope>
    <source>
        <strain evidence="2 3">MCA 4198</strain>
    </source>
</reference>
<organism evidence="2 3">
    <name type="scientific">Acaromyces ingoldii</name>
    <dbReference type="NCBI Taxonomy" id="215250"/>
    <lineage>
        <taxon>Eukaryota</taxon>
        <taxon>Fungi</taxon>
        <taxon>Dikarya</taxon>
        <taxon>Basidiomycota</taxon>
        <taxon>Ustilaginomycotina</taxon>
        <taxon>Exobasidiomycetes</taxon>
        <taxon>Exobasidiales</taxon>
        <taxon>Cryptobasidiaceae</taxon>
        <taxon>Acaromyces</taxon>
    </lineage>
</organism>
<dbReference type="RefSeq" id="XP_025374184.1">
    <property type="nucleotide sequence ID" value="XM_025525355.1"/>
</dbReference>
<feature type="compositionally biased region" description="Polar residues" evidence="1">
    <location>
        <begin position="1"/>
        <end position="10"/>
    </location>
</feature>
<dbReference type="GeneID" id="37047271"/>
<feature type="compositionally biased region" description="Low complexity" evidence="1">
    <location>
        <begin position="246"/>
        <end position="263"/>
    </location>
</feature>